<dbReference type="NCBIfam" id="TIGR01549">
    <property type="entry name" value="HAD-SF-IA-v1"/>
    <property type="match status" value="1"/>
</dbReference>
<protein>
    <submittedName>
        <fullName evidence="1">Noncanonical pyrimidine nucleotidase, YjjG family</fullName>
    </submittedName>
</protein>
<dbReference type="InterPro" id="IPR006439">
    <property type="entry name" value="HAD-SF_hydro_IA"/>
</dbReference>
<organism evidence="1 2">
    <name type="scientific">Salibacter halophilus</name>
    <dbReference type="NCBI Taxonomy" id="1803916"/>
    <lineage>
        <taxon>Bacteria</taxon>
        <taxon>Pseudomonadati</taxon>
        <taxon>Bacteroidota</taxon>
        <taxon>Flavobacteriia</taxon>
        <taxon>Flavobacteriales</taxon>
        <taxon>Salibacteraceae</taxon>
        <taxon>Salibacter</taxon>
    </lineage>
</organism>
<keyword evidence="2" id="KW-1185">Reference proteome</keyword>
<dbReference type="SFLD" id="SFLDG01129">
    <property type="entry name" value="C1.5:_HAD__Beta-PGM__Phosphata"/>
    <property type="match status" value="1"/>
</dbReference>
<gene>
    <name evidence="1" type="ORF">F3059_01550</name>
</gene>
<sequence length="268" mass="31068">MHSCLHNVSRILEFCSHLFFQSSNQLNKGVILKNVQHIFFDLDRTLWDFETNSREALLMAYEHFGLQQWFDDSMQFIKKYEAINDQLWALYRKGQVEKSVLRTKRFGDTLKQAGCLSEPVAKDLGDFYIQESPKQKKLLPSTAEMLEELNDHYELHIITNGFDEVQHFKLENCGLDHFFDVVITSDSAGYKKPDERIFFQALTKAKAEAGNSLMVGDDWNSDIIGARGVGMKQCFYSPQIEMLNDRTDEGLIEVGHHDHMVDFLKSQR</sequence>
<dbReference type="SFLD" id="SFLDS00003">
    <property type="entry name" value="Haloacid_Dehalogenase"/>
    <property type="match status" value="1"/>
</dbReference>
<dbReference type="AlphaFoldDB" id="A0A6N6MEP6"/>
<name>A0A6N6MEP6_9FLAO</name>
<dbReference type="NCBIfam" id="TIGR02254">
    <property type="entry name" value="YjjG_YfnB"/>
    <property type="match status" value="1"/>
</dbReference>
<dbReference type="EMBL" id="WACR01000001">
    <property type="protein sequence ID" value="KAB1066185.1"/>
    <property type="molecule type" value="Genomic_DNA"/>
</dbReference>
<proteinExistence type="predicted"/>
<evidence type="ECO:0000313" key="1">
    <source>
        <dbReference type="EMBL" id="KAB1066185.1"/>
    </source>
</evidence>
<dbReference type="OrthoDB" id="9802350at2"/>
<dbReference type="GO" id="GO:0008253">
    <property type="term" value="F:5'-nucleotidase activity"/>
    <property type="evidence" value="ECO:0007669"/>
    <property type="project" value="InterPro"/>
</dbReference>
<dbReference type="InterPro" id="IPR036412">
    <property type="entry name" value="HAD-like_sf"/>
</dbReference>
<dbReference type="Proteomes" id="UP000435357">
    <property type="component" value="Unassembled WGS sequence"/>
</dbReference>
<dbReference type="Gene3D" id="3.40.50.1000">
    <property type="entry name" value="HAD superfamily/HAD-like"/>
    <property type="match status" value="1"/>
</dbReference>
<dbReference type="PANTHER" id="PTHR47478:SF1">
    <property type="entry name" value="PYRIMIDINE 5'-NUCLEOTIDASE YJJG"/>
    <property type="match status" value="1"/>
</dbReference>
<dbReference type="InterPro" id="IPR023198">
    <property type="entry name" value="PGP-like_dom2"/>
</dbReference>
<evidence type="ECO:0000313" key="2">
    <source>
        <dbReference type="Proteomes" id="UP000435357"/>
    </source>
</evidence>
<dbReference type="SUPFAM" id="SSF56784">
    <property type="entry name" value="HAD-like"/>
    <property type="match status" value="1"/>
</dbReference>
<dbReference type="InterPro" id="IPR052550">
    <property type="entry name" value="Pyrimidine_5'-ntase_YjjG"/>
</dbReference>
<dbReference type="Gene3D" id="1.10.150.240">
    <property type="entry name" value="Putative phosphatase, domain 2"/>
    <property type="match status" value="1"/>
</dbReference>
<accession>A0A6N6MEP6</accession>
<comment type="caution">
    <text evidence="1">The sequence shown here is derived from an EMBL/GenBank/DDBJ whole genome shotgun (WGS) entry which is preliminary data.</text>
</comment>
<reference evidence="1 2" key="1">
    <citation type="submission" date="2019-09" db="EMBL/GenBank/DDBJ databases">
        <title>Genomes of Cryomorphaceae.</title>
        <authorList>
            <person name="Bowman J.P."/>
        </authorList>
    </citation>
    <scope>NUCLEOTIDE SEQUENCE [LARGE SCALE GENOMIC DNA]</scope>
    <source>
        <strain evidence="1 2">KCTC 52047</strain>
    </source>
</reference>
<dbReference type="InterPro" id="IPR011951">
    <property type="entry name" value="HAD-SF_hydro_IA_YjjG/PynA"/>
</dbReference>
<dbReference type="InterPro" id="IPR023214">
    <property type="entry name" value="HAD_sf"/>
</dbReference>
<dbReference type="PANTHER" id="PTHR47478">
    <property type="match status" value="1"/>
</dbReference>
<dbReference type="Pfam" id="PF00702">
    <property type="entry name" value="Hydrolase"/>
    <property type="match status" value="1"/>
</dbReference>